<dbReference type="EMBL" id="JACGWJ010000027">
    <property type="protein sequence ID" value="KAL0309139.1"/>
    <property type="molecule type" value="Genomic_DNA"/>
</dbReference>
<accession>A0AAW2KQY1</accession>
<organism evidence="1">
    <name type="scientific">Sesamum radiatum</name>
    <name type="common">Black benniseed</name>
    <dbReference type="NCBI Taxonomy" id="300843"/>
    <lineage>
        <taxon>Eukaryota</taxon>
        <taxon>Viridiplantae</taxon>
        <taxon>Streptophyta</taxon>
        <taxon>Embryophyta</taxon>
        <taxon>Tracheophyta</taxon>
        <taxon>Spermatophyta</taxon>
        <taxon>Magnoliopsida</taxon>
        <taxon>eudicotyledons</taxon>
        <taxon>Gunneridae</taxon>
        <taxon>Pentapetalae</taxon>
        <taxon>asterids</taxon>
        <taxon>lamiids</taxon>
        <taxon>Lamiales</taxon>
        <taxon>Pedaliaceae</taxon>
        <taxon>Sesamum</taxon>
    </lineage>
</organism>
<reference evidence="1" key="2">
    <citation type="journal article" date="2024" name="Plant">
        <title>Genomic evolution and insights into agronomic trait innovations of Sesamum species.</title>
        <authorList>
            <person name="Miao H."/>
            <person name="Wang L."/>
            <person name="Qu L."/>
            <person name="Liu H."/>
            <person name="Sun Y."/>
            <person name="Le M."/>
            <person name="Wang Q."/>
            <person name="Wei S."/>
            <person name="Zheng Y."/>
            <person name="Lin W."/>
            <person name="Duan Y."/>
            <person name="Cao H."/>
            <person name="Xiong S."/>
            <person name="Wang X."/>
            <person name="Wei L."/>
            <person name="Li C."/>
            <person name="Ma Q."/>
            <person name="Ju M."/>
            <person name="Zhao R."/>
            <person name="Li G."/>
            <person name="Mu C."/>
            <person name="Tian Q."/>
            <person name="Mei H."/>
            <person name="Zhang T."/>
            <person name="Gao T."/>
            <person name="Zhang H."/>
        </authorList>
    </citation>
    <scope>NUCLEOTIDE SEQUENCE</scope>
    <source>
        <strain evidence="1">G02</strain>
    </source>
</reference>
<dbReference type="AlphaFoldDB" id="A0AAW2KQY1"/>
<gene>
    <name evidence="1" type="ORF">Sradi_5856200</name>
</gene>
<name>A0AAW2KQY1_SESRA</name>
<comment type="caution">
    <text evidence="1">The sequence shown here is derived from an EMBL/GenBank/DDBJ whole genome shotgun (WGS) entry which is preliminary data.</text>
</comment>
<proteinExistence type="predicted"/>
<sequence length="119" mass="13147">MMQEKKTARCYINAYEDLFEDLCVLFGEPVANERALTVQPPDPAAPAVDPVGHPDGVLLEVGPSINNAENPIVIPPTVVNILSDSSDSSGEFWRVIEEYYVTTVTLTLCFPCLEFHHAR</sequence>
<protein>
    <submittedName>
        <fullName evidence="1">Uncharacterized protein</fullName>
    </submittedName>
</protein>
<reference evidence="1" key="1">
    <citation type="submission" date="2020-06" db="EMBL/GenBank/DDBJ databases">
        <authorList>
            <person name="Li T."/>
            <person name="Hu X."/>
            <person name="Zhang T."/>
            <person name="Song X."/>
            <person name="Zhang H."/>
            <person name="Dai N."/>
            <person name="Sheng W."/>
            <person name="Hou X."/>
            <person name="Wei L."/>
        </authorList>
    </citation>
    <scope>NUCLEOTIDE SEQUENCE</scope>
    <source>
        <strain evidence="1">G02</strain>
        <tissue evidence="1">Leaf</tissue>
    </source>
</reference>
<evidence type="ECO:0000313" key="1">
    <source>
        <dbReference type="EMBL" id="KAL0309139.1"/>
    </source>
</evidence>